<evidence type="ECO:0000313" key="1">
    <source>
        <dbReference type="EMBL" id="MBX51269.1"/>
    </source>
</evidence>
<organism evidence="1">
    <name type="scientific">Rhizophora mucronata</name>
    <name type="common">Asiatic mangrove</name>
    <dbReference type="NCBI Taxonomy" id="61149"/>
    <lineage>
        <taxon>Eukaryota</taxon>
        <taxon>Viridiplantae</taxon>
        <taxon>Streptophyta</taxon>
        <taxon>Embryophyta</taxon>
        <taxon>Tracheophyta</taxon>
        <taxon>Spermatophyta</taxon>
        <taxon>Magnoliopsida</taxon>
        <taxon>eudicotyledons</taxon>
        <taxon>Gunneridae</taxon>
        <taxon>Pentapetalae</taxon>
        <taxon>rosids</taxon>
        <taxon>fabids</taxon>
        <taxon>Malpighiales</taxon>
        <taxon>Rhizophoraceae</taxon>
        <taxon>Rhizophora</taxon>
    </lineage>
</organism>
<accession>A0A2P2P987</accession>
<reference evidence="1" key="1">
    <citation type="submission" date="2018-02" db="EMBL/GenBank/DDBJ databases">
        <title>Rhizophora mucronata_Transcriptome.</title>
        <authorList>
            <person name="Meera S.P."/>
            <person name="Sreeshan A."/>
            <person name="Augustine A."/>
        </authorList>
    </citation>
    <scope>NUCLEOTIDE SEQUENCE</scope>
    <source>
        <tissue evidence="1">Leaf</tissue>
    </source>
</reference>
<sequence length="37" mass="3932">MQLRMVLVDLVLTSSGVASLMAKGSLILLQAMLCVPE</sequence>
<protein>
    <submittedName>
        <fullName evidence="1">Uncharacterized protein</fullName>
    </submittedName>
</protein>
<dbReference type="AlphaFoldDB" id="A0A2P2P987"/>
<proteinExistence type="predicted"/>
<name>A0A2P2P987_RHIMU</name>
<dbReference type="EMBL" id="GGEC01070785">
    <property type="protein sequence ID" value="MBX51269.1"/>
    <property type="molecule type" value="Transcribed_RNA"/>
</dbReference>